<sequence length="41" mass="4619">MAHLPSLPAKATLLDVFKTFPETNRSPLEFTMRYCTGIAIH</sequence>
<protein>
    <submittedName>
        <fullName evidence="1">Uncharacterized protein</fullName>
    </submittedName>
</protein>
<dbReference type="Proteomes" id="UP000521227">
    <property type="component" value="Unassembled WGS sequence"/>
</dbReference>
<accession>A0A840MTV2</accession>
<name>A0A840MTV2_9BRAD</name>
<proteinExistence type="predicted"/>
<reference evidence="1 2" key="1">
    <citation type="submission" date="2020-08" db="EMBL/GenBank/DDBJ databases">
        <title>Genomic Encyclopedia of Type Strains, Phase IV (KMG-IV): sequencing the most valuable type-strain genomes for metagenomic binning, comparative biology and taxonomic classification.</title>
        <authorList>
            <person name="Goeker M."/>
        </authorList>
    </citation>
    <scope>NUCLEOTIDE SEQUENCE [LARGE SCALE GENOMIC DNA]</scope>
    <source>
        <strain evidence="1 2">DSM 17498</strain>
    </source>
</reference>
<evidence type="ECO:0000313" key="1">
    <source>
        <dbReference type="EMBL" id="MBB5051819.1"/>
    </source>
</evidence>
<dbReference type="EMBL" id="JACHIJ010000002">
    <property type="protein sequence ID" value="MBB5051819.1"/>
    <property type="molecule type" value="Genomic_DNA"/>
</dbReference>
<organism evidence="1 2">
    <name type="scientific">Afipia massiliensis</name>
    <dbReference type="NCBI Taxonomy" id="211460"/>
    <lineage>
        <taxon>Bacteria</taxon>
        <taxon>Pseudomonadati</taxon>
        <taxon>Pseudomonadota</taxon>
        <taxon>Alphaproteobacteria</taxon>
        <taxon>Hyphomicrobiales</taxon>
        <taxon>Nitrobacteraceae</taxon>
        <taxon>Afipia</taxon>
    </lineage>
</organism>
<gene>
    <name evidence="1" type="ORF">HNQ36_001773</name>
</gene>
<comment type="caution">
    <text evidence="1">The sequence shown here is derived from an EMBL/GenBank/DDBJ whole genome shotgun (WGS) entry which is preliminary data.</text>
</comment>
<evidence type="ECO:0000313" key="2">
    <source>
        <dbReference type="Proteomes" id="UP000521227"/>
    </source>
</evidence>
<dbReference type="RefSeq" id="WP_283814020.1">
    <property type="nucleotide sequence ID" value="NZ_JACHIJ010000002.1"/>
</dbReference>
<dbReference type="AlphaFoldDB" id="A0A840MTV2"/>